<dbReference type="Proteomes" id="UP000014760">
    <property type="component" value="Unassembled WGS sequence"/>
</dbReference>
<evidence type="ECO:0000313" key="2">
    <source>
        <dbReference type="EMBL" id="ELT91926.1"/>
    </source>
</evidence>
<dbReference type="EnsemblMetazoa" id="CapteT216454">
    <property type="protein sequence ID" value="CapteP216454"/>
    <property type="gene ID" value="CapteG216454"/>
</dbReference>
<feature type="compositionally biased region" description="Basic and acidic residues" evidence="1">
    <location>
        <begin position="30"/>
        <end position="42"/>
    </location>
</feature>
<feature type="compositionally biased region" description="Polar residues" evidence="1">
    <location>
        <begin position="167"/>
        <end position="186"/>
    </location>
</feature>
<dbReference type="EMBL" id="AMQN01000355">
    <property type="status" value="NOT_ANNOTATED_CDS"/>
    <property type="molecule type" value="Genomic_DNA"/>
</dbReference>
<feature type="non-terminal residue" evidence="2">
    <location>
        <position position="248"/>
    </location>
</feature>
<name>R7TK67_CAPTE</name>
<reference evidence="2 4" key="2">
    <citation type="journal article" date="2013" name="Nature">
        <title>Insights into bilaterian evolution from three spiralian genomes.</title>
        <authorList>
            <person name="Simakov O."/>
            <person name="Marletaz F."/>
            <person name="Cho S.J."/>
            <person name="Edsinger-Gonzales E."/>
            <person name="Havlak P."/>
            <person name="Hellsten U."/>
            <person name="Kuo D.H."/>
            <person name="Larsson T."/>
            <person name="Lv J."/>
            <person name="Arendt D."/>
            <person name="Savage R."/>
            <person name="Osoegawa K."/>
            <person name="de Jong P."/>
            <person name="Grimwood J."/>
            <person name="Chapman J.A."/>
            <person name="Shapiro H."/>
            <person name="Aerts A."/>
            <person name="Otillar R.P."/>
            <person name="Terry A.Y."/>
            <person name="Boore J.L."/>
            <person name="Grigoriev I.V."/>
            <person name="Lindberg D.R."/>
            <person name="Seaver E.C."/>
            <person name="Weisblat D.A."/>
            <person name="Putnam N.H."/>
            <person name="Rokhsar D.S."/>
        </authorList>
    </citation>
    <scope>NUCLEOTIDE SEQUENCE</scope>
    <source>
        <strain evidence="2 4">I ESC-2004</strain>
    </source>
</reference>
<protein>
    <submittedName>
        <fullName evidence="2 3">Uncharacterized protein</fullName>
    </submittedName>
</protein>
<dbReference type="HOGENOM" id="CLU_1122435_0_0_1"/>
<evidence type="ECO:0000313" key="4">
    <source>
        <dbReference type="Proteomes" id="UP000014760"/>
    </source>
</evidence>
<feature type="compositionally biased region" description="Basic and acidic residues" evidence="1">
    <location>
        <begin position="153"/>
        <end position="166"/>
    </location>
</feature>
<accession>R7TK67</accession>
<evidence type="ECO:0000256" key="1">
    <source>
        <dbReference type="SAM" id="MobiDB-lite"/>
    </source>
</evidence>
<dbReference type="EMBL" id="KB310317">
    <property type="protein sequence ID" value="ELT91926.1"/>
    <property type="molecule type" value="Genomic_DNA"/>
</dbReference>
<organism evidence="2">
    <name type="scientific">Capitella teleta</name>
    <name type="common">Polychaete worm</name>
    <dbReference type="NCBI Taxonomy" id="283909"/>
    <lineage>
        <taxon>Eukaryota</taxon>
        <taxon>Metazoa</taxon>
        <taxon>Spiralia</taxon>
        <taxon>Lophotrochozoa</taxon>
        <taxon>Annelida</taxon>
        <taxon>Polychaeta</taxon>
        <taxon>Sedentaria</taxon>
        <taxon>Scolecida</taxon>
        <taxon>Capitellidae</taxon>
        <taxon>Capitella</taxon>
    </lineage>
</organism>
<sequence>MAGKKEPIYGPVKGFSYLAPDKQDAPSGLLRRDDSIRRDAPKDPQASHAANLNRRSLYPPEDADHVEKSSHSGYPNTGYDESPVSSRRHSGLSGERHPYSPESHPTLFDNFILKAPGPRSSLEPEPAPAPAPAPSRNSSEETRARPALQDLFQEPKPRPKPEDRSTKYSSQASSTMALLSDRNSGYSGRVVDPYPSSMLSAPTNTVAVEPAYSYDKSISSSADPKYNYDPSQAVQAPKKANRNGEFFP</sequence>
<reference evidence="4" key="1">
    <citation type="submission" date="2012-12" db="EMBL/GenBank/DDBJ databases">
        <authorList>
            <person name="Hellsten U."/>
            <person name="Grimwood J."/>
            <person name="Chapman J.A."/>
            <person name="Shapiro H."/>
            <person name="Aerts A."/>
            <person name="Otillar R.P."/>
            <person name="Terry A.Y."/>
            <person name="Boore J.L."/>
            <person name="Simakov O."/>
            <person name="Marletaz F."/>
            <person name="Cho S.-J."/>
            <person name="Edsinger-Gonzales E."/>
            <person name="Havlak P."/>
            <person name="Kuo D.-H."/>
            <person name="Larsson T."/>
            <person name="Lv J."/>
            <person name="Arendt D."/>
            <person name="Savage R."/>
            <person name="Osoegawa K."/>
            <person name="de Jong P."/>
            <person name="Lindberg D.R."/>
            <person name="Seaver E.C."/>
            <person name="Weisblat D.A."/>
            <person name="Putnam N.H."/>
            <person name="Grigoriev I.V."/>
            <person name="Rokhsar D.S."/>
        </authorList>
    </citation>
    <scope>NUCLEOTIDE SEQUENCE</scope>
    <source>
        <strain evidence="4">I ESC-2004</strain>
    </source>
</reference>
<reference evidence="3" key="3">
    <citation type="submission" date="2015-06" db="UniProtKB">
        <authorList>
            <consortium name="EnsemblMetazoa"/>
        </authorList>
    </citation>
    <scope>IDENTIFICATION</scope>
</reference>
<dbReference type="AlphaFoldDB" id="R7TK67"/>
<proteinExistence type="predicted"/>
<feature type="region of interest" description="Disordered" evidence="1">
    <location>
        <begin position="216"/>
        <end position="248"/>
    </location>
</feature>
<evidence type="ECO:0000313" key="3">
    <source>
        <dbReference type="EnsemblMetazoa" id="CapteP216454"/>
    </source>
</evidence>
<keyword evidence="4" id="KW-1185">Reference proteome</keyword>
<gene>
    <name evidence="2" type="ORF">CAPTEDRAFT_216454</name>
</gene>
<feature type="region of interest" description="Disordered" evidence="1">
    <location>
        <begin position="1"/>
        <end position="188"/>
    </location>
</feature>